<accession>A0A173SW02</accession>
<dbReference type="GO" id="GO:0003677">
    <property type="term" value="F:DNA binding"/>
    <property type="evidence" value="ECO:0007669"/>
    <property type="project" value="UniProtKB-UniRule"/>
</dbReference>
<dbReference type="Gene3D" id="1.10.443.10">
    <property type="entry name" value="Intergrase catalytic core"/>
    <property type="match status" value="1"/>
</dbReference>
<dbReference type="PaxDb" id="166486-ERS852572_01186"/>
<dbReference type="InterPro" id="IPR010998">
    <property type="entry name" value="Integrase_recombinase_N"/>
</dbReference>
<keyword evidence="2 4" id="KW-0238">DNA-binding</keyword>
<dbReference type="PROSITE" id="PS51900">
    <property type="entry name" value="CB"/>
    <property type="match status" value="1"/>
</dbReference>
<evidence type="ECO:0000256" key="2">
    <source>
        <dbReference type="ARBA" id="ARBA00023125"/>
    </source>
</evidence>
<dbReference type="PANTHER" id="PTHR30349:SF64">
    <property type="entry name" value="PROPHAGE INTEGRASE INTD-RELATED"/>
    <property type="match status" value="1"/>
</dbReference>
<dbReference type="InterPro" id="IPR011010">
    <property type="entry name" value="DNA_brk_join_enz"/>
</dbReference>
<dbReference type="Gene3D" id="1.10.150.130">
    <property type="match status" value="1"/>
</dbReference>
<dbReference type="InterPro" id="IPR002104">
    <property type="entry name" value="Integrase_catalytic"/>
</dbReference>
<gene>
    <name evidence="7" type="ORF">ERS852572_01186</name>
</gene>
<dbReference type="InterPro" id="IPR013762">
    <property type="entry name" value="Integrase-like_cat_sf"/>
</dbReference>
<dbReference type="InterPro" id="IPR044068">
    <property type="entry name" value="CB"/>
</dbReference>
<dbReference type="GO" id="GO:0015074">
    <property type="term" value="P:DNA integration"/>
    <property type="evidence" value="ECO:0007669"/>
    <property type="project" value="InterPro"/>
</dbReference>
<dbReference type="GO" id="GO:0006310">
    <property type="term" value="P:DNA recombination"/>
    <property type="evidence" value="ECO:0007669"/>
    <property type="project" value="UniProtKB-KW"/>
</dbReference>
<dbReference type="AlphaFoldDB" id="A0A173SW02"/>
<keyword evidence="3" id="KW-0233">DNA recombination</keyword>
<sequence>MRRSNGTGAVVKLPGHRRKPYAARITSGKTITASGNIAPKRVYLGYFRTAKEAQEYLNRYAHSEDPTEKTNVSEKTLEYQKTNASVKYSPTFSNVYGETIEYLKSRKRNYSDSTYKALNAAYNNLSSLHSYKFRNIDYQLLQEAISKNDTLSKSSLNNIRNLLKKMYTLALKQKYVTDDISKLCDYDYTTVSDEKHHPFTHDEINLIRNTSPSPEKDMVLILLYTGIRAEEFLILENKNIHLDDQYFITGVKTDAGKSRIIPIHNDILPIIQKYYNPKKHYFWDFNGSQRIYQTLRWRFDRLMKQLNIDHIPHDTRHTTATAMHNANLDIMYIKLILGHHINDITQRVYIHSNPKILVDEINKMKL</sequence>
<protein>
    <submittedName>
        <fullName evidence="7">Site-specific tyrosine recombinase XerC</fullName>
    </submittedName>
</protein>
<evidence type="ECO:0000313" key="8">
    <source>
        <dbReference type="Proteomes" id="UP000095350"/>
    </source>
</evidence>
<dbReference type="EMBL" id="CYXZ01000008">
    <property type="protein sequence ID" value="CUM94380.1"/>
    <property type="molecule type" value="Genomic_DNA"/>
</dbReference>
<dbReference type="InterPro" id="IPR050090">
    <property type="entry name" value="Tyrosine_recombinase_XerCD"/>
</dbReference>
<feature type="domain" description="Tyr recombinase" evidence="5">
    <location>
        <begin position="194"/>
        <end position="362"/>
    </location>
</feature>
<dbReference type="Proteomes" id="UP000095350">
    <property type="component" value="Unassembled WGS sequence"/>
</dbReference>
<dbReference type="RefSeq" id="WP_055193752.1">
    <property type="nucleotide sequence ID" value="NZ_CABIYH010000008.1"/>
</dbReference>
<dbReference type="Pfam" id="PF00589">
    <property type="entry name" value="Phage_integrase"/>
    <property type="match status" value="1"/>
</dbReference>
<evidence type="ECO:0000259" key="5">
    <source>
        <dbReference type="PROSITE" id="PS51898"/>
    </source>
</evidence>
<comment type="similarity">
    <text evidence="1">Belongs to the 'phage' integrase family.</text>
</comment>
<evidence type="ECO:0000256" key="1">
    <source>
        <dbReference type="ARBA" id="ARBA00008857"/>
    </source>
</evidence>
<dbReference type="STRING" id="166486.ERS852572_01186"/>
<feature type="domain" description="Core-binding (CB)" evidence="6">
    <location>
        <begin position="90"/>
        <end position="171"/>
    </location>
</feature>
<evidence type="ECO:0000259" key="6">
    <source>
        <dbReference type="PROSITE" id="PS51900"/>
    </source>
</evidence>
<dbReference type="PANTHER" id="PTHR30349">
    <property type="entry name" value="PHAGE INTEGRASE-RELATED"/>
    <property type="match status" value="1"/>
</dbReference>
<organism evidence="7 8">
    <name type="scientific">Roseburia intestinalis</name>
    <dbReference type="NCBI Taxonomy" id="166486"/>
    <lineage>
        <taxon>Bacteria</taxon>
        <taxon>Bacillati</taxon>
        <taxon>Bacillota</taxon>
        <taxon>Clostridia</taxon>
        <taxon>Lachnospirales</taxon>
        <taxon>Lachnospiraceae</taxon>
        <taxon>Roseburia</taxon>
    </lineage>
</organism>
<evidence type="ECO:0000256" key="4">
    <source>
        <dbReference type="PROSITE-ProRule" id="PRU01248"/>
    </source>
</evidence>
<reference evidence="7 8" key="1">
    <citation type="submission" date="2015-09" db="EMBL/GenBank/DDBJ databases">
        <authorList>
            <consortium name="Pathogen Informatics"/>
        </authorList>
    </citation>
    <scope>NUCLEOTIDE SEQUENCE [LARGE SCALE GENOMIC DNA]</scope>
    <source>
        <strain evidence="7 8">2789STDY5834960</strain>
    </source>
</reference>
<dbReference type="PROSITE" id="PS51898">
    <property type="entry name" value="TYR_RECOMBINASE"/>
    <property type="match status" value="1"/>
</dbReference>
<dbReference type="SUPFAM" id="SSF56349">
    <property type="entry name" value="DNA breaking-rejoining enzymes"/>
    <property type="match status" value="1"/>
</dbReference>
<evidence type="ECO:0000313" key="7">
    <source>
        <dbReference type="EMBL" id="CUM94380.1"/>
    </source>
</evidence>
<proteinExistence type="inferred from homology"/>
<evidence type="ECO:0000256" key="3">
    <source>
        <dbReference type="ARBA" id="ARBA00023172"/>
    </source>
</evidence>
<name>A0A173SW02_9FIRM</name>